<evidence type="ECO:0000313" key="3">
    <source>
        <dbReference type="EMBL" id="PQJ53333.1"/>
    </source>
</evidence>
<dbReference type="OrthoDB" id="6400110at2"/>
<dbReference type="InterPro" id="IPR007335">
    <property type="entry name" value="DUF413"/>
</dbReference>
<protein>
    <recommendedName>
        <fullName evidence="2">Macrodomain Ori protein</fullName>
    </recommendedName>
</protein>
<keyword evidence="4" id="KW-1185">Reference proteome</keyword>
<dbReference type="Pfam" id="PF04219">
    <property type="entry name" value="DUF413"/>
    <property type="match status" value="1"/>
</dbReference>
<dbReference type="AlphaFoldDB" id="A0A2S7UTR3"/>
<evidence type="ECO:0000256" key="1">
    <source>
        <dbReference type="ARBA" id="ARBA00093464"/>
    </source>
</evidence>
<dbReference type="EMBL" id="MSCH01000003">
    <property type="protein sequence ID" value="PQJ53333.1"/>
    <property type="molecule type" value="Genomic_DNA"/>
</dbReference>
<dbReference type="RefSeq" id="WP_105051814.1">
    <property type="nucleotide sequence ID" value="NZ_BMYG01000003.1"/>
</dbReference>
<sequence>MNTQIRKGSKSFFDDVNFPRGFSRSGEFTVQESNLLNDYGYSLQLLSNGSLMPENTEEVRFADVCTGREIAQTLVEKTWMKYISLAAPRKYENVYGMGRPQNNFESGEYYLEL</sequence>
<accession>A0A2S7UTR3</accession>
<proteinExistence type="inferred from homology"/>
<evidence type="ECO:0000256" key="2">
    <source>
        <dbReference type="ARBA" id="ARBA00093628"/>
    </source>
</evidence>
<comment type="caution">
    <text evidence="3">The sequence shown here is derived from an EMBL/GenBank/DDBJ whole genome shotgun (WGS) entry which is preliminary data.</text>
</comment>
<evidence type="ECO:0000313" key="4">
    <source>
        <dbReference type="Proteomes" id="UP000239007"/>
    </source>
</evidence>
<organism evidence="3 4">
    <name type="scientific">Psychrosphaera saromensis</name>
    <dbReference type="NCBI Taxonomy" id="716813"/>
    <lineage>
        <taxon>Bacteria</taxon>
        <taxon>Pseudomonadati</taxon>
        <taxon>Pseudomonadota</taxon>
        <taxon>Gammaproteobacteria</taxon>
        <taxon>Alteromonadales</taxon>
        <taxon>Pseudoalteromonadaceae</taxon>
        <taxon>Psychrosphaera</taxon>
    </lineage>
</organism>
<dbReference type="Proteomes" id="UP000239007">
    <property type="component" value="Unassembled WGS sequence"/>
</dbReference>
<reference evidence="3 4" key="1">
    <citation type="submission" date="2016-12" db="EMBL/GenBank/DDBJ databases">
        <title>Diversity of luminous bacteria.</title>
        <authorList>
            <person name="Yoshizawa S."/>
            <person name="Kogure K."/>
        </authorList>
    </citation>
    <scope>NUCLEOTIDE SEQUENCE [LARGE SCALE GENOMIC DNA]</scope>
    <source>
        <strain evidence="3 4">SA4-48</strain>
    </source>
</reference>
<comment type="similarity">
    <text evidence="1">Belongs to the MaoP family.</text>
</comment>
<name>A0A2S7UTR3_9GAMM</name>
<gene>
    <name evidence="3" type="ORF">BTO11_06390</name>
</gene>